<keyword evidence="3" id="KW-1185">Reference proteome</keyword>
<name>A0ABT8R222_9BACT</name>
<evidence type="ECO:0000313" key="3">
    <source>
        <dbReference type="Proteomes" id="UP001168528"/>
    </source>
</evidence>
<gene>
    <name evidence="2" type="ORF">Q0590_01175</name>
</gene>
<evidence type="ECO:0000313" key="2">
    <source>
        <dbReference type="EMBL" id="MDO1444837.1"/>
    </source>
</evidence>
<dbReference type="EMBL" id="JAUKPO010000001">
    <property type="protein sequence ID" value="MDO1444837.1"/>
    <property type="molecule type" value="Genomic_DNA"/>
</dbReference>
<sequence length="91" mass="10459">MSFITPENAAEVYVTQMQNRLRELIVQMEDHVQQIEDLRAKELFNKSSFVLSGLVNVYDQYLHGHSTPGPDQKTQVAVISPTSYKSFRMEP</sequence>
<protein>
    <recommendedName>
        <fullName evidence="4">Chromatin modification-related protein EAF6</fullName>
    </recommendedName>
</protein>
<organism evidence="2 3">
    <name type="scientific">Rhodocytophaga aerolata</name>
    <dbReference type="NCBI Taxonomy" id="455078"/>
    <lineage>
        <taxon>Bacteria</taxon>
        <taxon>Pseudomonadati</taxon>
        <taxon>Bacteroidota</taxon>
        <taxon>Cytophagia</taxon>
        <taxon>Cytophagales</taxon>
        <taxon>Rhodocytophagaceae</taxon>
        <taxon>Rhodocytophaga</taxon>
    </lineage>
</organism>
<proteinExistence type="predicted"/>
<comment type="caution">
    <text evidence="2">The sequence shown here is derived from an EMBL/GenBank/DDBJ whole genome shotgun (WGS) entry which is preliminary data.</text>
</comment>
<evidence type="ECO:0000256" key="1">
    <source>
        <dbReference type="SAM" id="Coils"/>
    </source>
</evidence>
<evidence type="ECO:0008006" key="4">
    <source>
        <dbReference type="Google" id="ProtNLM"/>
    </source>
</evidence>
<dbReference type="RefSeq" id="WP_302035639.1">
    <property type="nucleotide sequence ID" value="NZ_JAUKPO010000001.1"/>
</dbReference>
<accession>A0ABT8R222</accession>
<dbReference type="Proteomes" id="UP001168528">
    <property type="component" value="Unassembled WGS sequence"/>
</dbReference>
<keyword evidence="1" id="KW-0175">Coiled coil</keyword>
<feature type="coiled-coil region" evidence="1">
    <location>
        <begin position="14"/>
        <end position="41"/>
    </location>
</feature>
<reference evidence="2" key="1">
    <citation type="submission" date="2023-07" db="EMBL/GenBank/DDBJ databases">
        <title>The genome sequence of Rhodocytophaga aerolata KACC 12507.</title>
        <authorList>
            <person name="Zhang X."/>
        </authorList>
    </citation>
    <scope>NUCLEOTIDE SEQUENCE</scope>
    <source>
        <strain evidence="2">KACC 12507</strain>
    </source>
</reference>